<name>M5TTH8_9BACT</name>
<dbReference type="Pfam" id="PF17338">
    <property type="entry name" value="GP88"/>
    <property type="match status" value="1"/>
</dbReference>
<evidence type="ECO:0000259" key="1">
    <source>
        <dbReference type="Pfam" id="PF17338"/>
    </source>
</evidence>
<sequence length="261" mass="29636">MDGYGNRFPEGLEVPRLLANGDSNTKTRKNVGYLSCGLSMSPHKSVGIGNVCTDASRGCVAGCLNEQGLASVFETIGHARKARTVLWYLAREWFLETITTDLERWQRKAKRKGQELCARLNMFSDIPWERYGIPQRFEDVRFYDYTKHPRRTGAILPNYWVTFSRSETNEKHALEVLRRGDNVAAVFHDPNGKFVGNRSAGQRLPKSWRGFPVIDGDITDLRFEDDRGQTRGRVVGLRLKAHDNATRANIIKSGFSIQVTR</sequence>
<reference evidence="2 3" key="1">
    <citation type="journal article" date="2013" name="Mar. Genomics">
        <title>Expression of sulfatases in Rhodopirellula baltica and the diversity of sulfatases in the genus Rhodopirellula.</title>
        <authorList>
            <person name="Wegner C.E."/>
            <person name="Richter-Heitmann T."/>
            <person name="Klindworth A."/>
            <person name="Klockow C."/>
            <person name="Richter M."/>
            <person name="Achstetter T."/>
            <person name="Glockner F.O."/>
            <person name="Harder J."/>
        </authorList>
    </citation>
    <scope>NUCLEOTIDE SEQUENCE [LARGE SCALE GENOMIC DNA]</scope>
    <source>
        <strain evidence="2 3">SM41</strain>
    </source>
</reference>
<dbReference type="EMBL" id="ANOH01000430">
    <property type="protein sequence ID" value="EMI52465.1"/>
    <property type="molecule type" value="Genomic_DNA"/>
</dbReference>
<accession>M5TTH8</accession>
<dbReference type="PATRIC" id="fig|1263870.3.peg.6446"/>
<gene>
    <name evidence="2" type="ORF">RSSM_06088</name>
</gene>
<proteinExistence type="predicted"/>
<organism evidence="2 3">
    <name type="scientific">Rhodopirellula sallentina SM41</name>
    <dbReference type="NCBI Taxonomy" id="1263870"/>
    <lineage>
        <taxon>Bacteria</taxon>
        <taxon>Pseudomonadati</taxon>
        <taxon>Planctomycetota</taxon>
        <taxon>Planctomycetia</taxon>
        <taxon>Pirellulales</taxon>
        <taxon>Pirellulaceae</taxon>
        <taxon>Rhodopirellula</taxon>
    </lineage>
</organism>
<protein>
    <recommendedName>
        <fullName evidence="1">Gene product 88 domain-containing protein</fullName>
    </recommendedName>
</protein>
<dbReference type="InterPro" id="IPR020290">
    <property type="entry name" value="Gp88"/>
</dbReference>
<dbReference type="Proteomes" id="UP000011885">
    <property type="component" value="Unassembled WGS sequence"/>
</dbReference>
<evidence type="ECO:0000313" key="3">
    <source>
        <dbReference type="Proteomes" id="UP000011885"/>
    </source>
</evidence>
<evidence type="ECO:0000313" key="2">
    <source>
        <dbReference type="EMBL" id="EMI52465.1"/>
    </source>
</evidence>
<keyword evidence="3" id="KW-1185">Reference proteome</keyword>
<feature type="domain" description="Gene product 88" evidence="1">
    <location>
        <begin position="23"/>
        <end position="241"/>
    </location>
</feature>
<dbReference type="AlphaFoldDB" id="M5TTH8"/>
<comment type="caution">
    <text evidence="2">The sequence shown here is derived from an EMBL/GenBank/DDBJ whole genome shotgun (WGS) entry which is preliminary data.</text>
</comment>